<dbReference type="PANTHER" id="PTHR32305">
    <property type="match status" value="1"/>
</dbReference>
<dbReference type="SUPFAM" id="SSF69318">
    <property type="entry name" value="Integrin alpha N-terminal domain"/>
    <property type="match status" value="1"/>
</dbReference>
<keyword evidence="5" id="KW-0472">Membrane</keyword>
<dbReference type="PANTHER" id="PTHR32305:SF15">
    <property type="entry name" value="PROTEIN RHSA-RELATED"/>
    <property type="match status" value="1"/>
</dbReference>
<dbReference type="InterPro" id="IPR028994">
    <property type="entry name" value="Integrin_alpha_N"/>
</dbReference>
<feature type="domain" description="Insecticide toxin TcdB middle/N-terminal" evidence="7">
    <location>
        <begin position="708"/>
        <end position="844"/>
    </location>
</feature>
<feature type="compositionally biased region" description="Low complexity" evidence="4">
    <location>
        <begin position="2250"/>
        <end position="2268"/>
    </location>
</feature>
<feature type="transmembrane region" description="Helical" evidence="5">
    <location>
        <begin position="2498"/>
        <end position="2518"/>
    </location>
</feature>
<feature type="region of interest" description="Disordered" evidence="4">
    <location>
        <begin position="2206"/>
        <end position="2268"/>
    </location>
</feature>
<dbReference type="InterPro" id="IPR050708">
    <property type="entry name" value="T6SS_VgrG/RHS"/>
</dbReference>
<feature type="transmembrane region" description="Helical" evidence="5">
    <location>
        <begin position="2464"/>
        <end position="2486"/>
    </location>
</feature>
<dbReference type="InterPro" id="IPR003284">
    <property type="entry name" value="Sal_SpvB"/>
</dbReference>
<comment type="subcellular location">
    <subcellularLocation>
        <location evidence="1">Secreted</location>
    </subcellularLocation>
</comment>
<dbReference type="PRINTS" id="PR01341">
    <property type="entry name" value="SALSPVBPROT"/>
</dbReference>
<keyword evidence="9" id="KW-1185">Reference proteome</keyword>
<evidence type="ECO:0000256" key="1">
    <source>
        <dbReference type="ARBA" id="ARBA00004613"/>
    </source>
</evidence>
<proteinExistence type="predicted"/>
<dbReference type="NCBIfam" id="TIGR03696">
    <property type="entry name" value="Rhs_assc_core"/>
    <property type="match status" value="1"/>
</dbReference>
<gene>
    <name evidence="8" type="ORF">IW249_004333</name>
</gene>
<feature type="region of interest" description="Disordered" evidence="4">
    <location>
        <begin position="1"/>
        <end position="68"/>
    </location>
</feature>
<sequence length="2552" mass="273240">MTTSYPVGGGSWGPGTGSRWRGSADPTGAGAPGGAGGAFGPGGPPTDATGAGSPPAGRAATGPGLGGPAISLPTGGGAIRAIGETFAAHPVTGTGGMSVPVPVSGGRSGFQPDLTLSYDSGAGNGPFGLGWQLPVPAISRRTDRGLPRYDATDTFLLSGEDDLIPVPGGTPVAGHTVQRFRPRTEGAFARIERWTRDSDGDVHWRTLSGSNLLAVYGRDGGSRIGLGGRVHTWLLCETRDDRGNAATYTYKAEDTAGLDLDRPHERHRTDRNVNRYLKSVRYGNTVPLLDPDGRRPVDLTPAQIADAGWLFEVVLDYGEHDPDTPLPADTGDWTCRPDPFSTYRAGFEVRTYRLCHRILMFHHFPDEPELGANCLVRAVELEYATGPVLSTLVEVTQRGYAPAAGGGHTSAALPPVTFEYTPATIAPTTRELERGSLENLPAGVDGRTELWVDLDGEGLAGVLTGHEGALYYRPNLGAGRIGPVAALPTVPSLTDLAGGRQQLVDVNGDGRIELVQLGTVPAGFVRRTDDAGWSGFQPFRELPAVDWASPDLLLLDLTGDGRADLLIAGDTVLSWHESLAEAGYGPARPALWPADEDRGPRLLRSDDRQSIFLADMSGDGLTDLVRVRDGSVCYWPNVGYGRFGATVEMDDAPWFTGPDEFDPARVLLTDVDGTGVMDLCYLGRREIRLWYNQSGNGWSAPAELPDLPHVTPDSTVTVTDLLGTGTGCLVWSSPLPGDAVGPVRYLDLAADGKPHLLTRVVNNLGGETTIRYAASTAFQLADRRAGQPWVTGLPFPVQVVERVEQVDRIAGTRLVTGYRYHHGHYDGVEREFAGFGMVEQIDGESFVDHVLGVEAVDGNQDTSPELFQPPVTTKTWYHTGAPVDLSAEWYAGRHLPTAELPTGVSAVELRESRRALRGLPLRQEVYSYDGSAAQEHPYGVVEQTYQVQRLDARVFVAVEREAVSLSYDRQPDEPRISHRLNLVLGPYGTVVQAAAVVYGRTTPDPELPTEVTAEQRRRHVTYGEQLYTPDIDETLPVPAYRIRAAYEAVGHELTGLAPAGPLFTRAELLAGFAAATPIGYEVVADEVSAQRRLLSRSQVRFRDNALTPLPAGQWDSLGLGHQTYQLAFTPAALAAGYGTAVTDADLAAAGYVHLDGGPDWWIPSGEMRYPADPAAHFYLSNGARDALGMATAVTFDDYHLLSERVTIDQAAWSVTTAVNDYRVLGPSLVTDPNGQRRAVRYDELGRVVASALLGRLGAGDGDTLDDPTLTFTYDPFNWVANGQPAYSRGRHRERHGPTNSRWLESYEYSTGTGGVAITKSRVHPGRALEVGEDGVAVEVDADPRWVGTGRTVVNNKGNPVKRYQPYFSTTHEYEDAAALREIGATAIRYYDPLGRAVLTRYPDGTLSRVESTAWSHRLFDANDTVLDSQWYAERGSPAVSDPEPADPATRAAWLAAGHADTPSVIHFDSLGRAVYTEADRGAGQRFGVRTRGDLTGRSSDGYDALGRHIANAATAMHGAGVRSWSAEKGERWVFQDVLGGVRRIWDEHGRTFRTTYDALHRPVGVYVSESAGAERCVQYVVFGDRHPDAATLGLHGVPYLVFDPAGQVRVPEVDFKGNPRRAERRLATDHVDGPDWSPVAAAPDHAALLAAAAPLLESEVFGTAAEYDAVNRPTVVTLPDATELRPTYLEGGMLGRLTARLRGQGAEVEFLSEQDYDALGRRRFARHGNGLVTEYFYDPMTFRLERLLTAGVRDLHYTYDPVGNLTRVAEPGAPTFFGNAAVPAASDYAYDPLYQLVRASGRELAGAPNDAIRDHTDVPPAGSLTDAGAVRAYTEEYEYDPLGNLTVLRHRFRTQAGVGAGWTRHYRYAYQDDPADATNRLTATSLPGDADGGPYSALYAHDAVGNLTVMPHLPALEWNVHDQLRRVDLGGGGEARFVYAASGQRLRKVVDRPGSVQLEWIFLGAVTVFRRRNRVTGVLQHERWTTTIADDTGPVAQVDVKTVDVGGFDPANPLGVPLIRYQLTNHLGSAALETDAAGVLISYEEYHPYGTTAYRYGRSGADLSLKRYRFGGHEVDDETGFCYAGARYYVPWLGRWASSDPGGFADGGNLFRYCRNNPVGMVDPSGFKPTTVKGPETHDISITESHFTGSENPTVEDFRRYLSSHGATLDPRINNKNSVIYYQANVTLNLEGGNWSEHPGGTWVLHAVLPPPAPPKPKPAPPPPPPEPPPAEPPPPAPAPPPEPPPAAPPADSGGKAPAAPGAVGGAAAHTAPAAEKFIWNFKFKGGRGTFRGNILEWLYGMPWRDNTAKYDLETSTTVKQIKTTDRYGKAGDIAREATRDADAAIQANPTGTMAGKRSQAVIITETDAPASAGNAIRTATNPGRGRDIPASATAPEHVRGLPGRTGMLGKGLGIAGFGLSAFALWGDYQHGDWEMGVGDALGAVGGGLELYAIAVPGATVATVSAMTAGLVIGGIGLAAVSYVSMNRAAEVGDTPGVVAGGVGIGAGLAIAAGAIGIAAGSVVIAPVVLAVGIVAAIGVGVFHAGRYFDWW</sequence>
<dbReference type="InterPro" id="IPR022045">
    <property type="entry name" value="TcdB_toxin_mid/N"/>
</dbReference>
<evidence type="ECO:0000256" key="2">
    <source>
        <dbReference type="ARBA" id="ARBA00022525"/>
    </source>
</evidence>
<organism evidence="8 9">
    <name type="scientific">Micromonospora vinacea</name>
    <dbReference type="NCBI Taxonomy" id="709878"/>
    <lineage>
        <taxon>Bacteria</taxon>
        <taxon>Bacillati</taxon>
        <taxon>Actinomycetota</taxon>
        <taxon>Actinomycetes</taxon>
        <taxon>Micromonosporales</taxon>
        <taxon>Micromonosporaceae</taxon>
        <taxon>Micromonospora</taxon>
    </lineage>
</organism>
<dbReference type="EMBL" id="JADOTY010000001">
    <property type="protein sequence ID" value="MBG6103919.1"/>
    <property type="molecule type" value="Genomic_DNA"/>
</dbReference>
<dbReference type="RefSeq" id="WP_196922452.1">
    <property type="nucleotide sequence ID" value="NZ_JADOTY010000001.1"/>
</dbReference>
<dbReference type="Pfam" id="PF12255">
    <property type="entry name" value="TcdB_toxin_midC"/>
    <property type="match status" value="1"/>
</dbReference>
<dbReference type="Gene3D" id="2.180.10.10">
    <property type="entry name" value="RHS repeat-associated core"/>
    <property type="match status" value="1"/>
</dbReference>
<evidence type="ECO:0000256" key="5">
    <source>
        <dbReference type="SAM" id="Phobius"/>
    </source>
</evidence>
<feature type="compositionally biased region" description="Low complexity" evidence="4">
    <location>
        <begin position="45"/>
        <end position="57"/>
    </location>
</feature>
<dbReference type="Pfam" id="PF12256">
    <property type="entry name" value="TcdB_toxin_midN"/>
    <property type="match status" value="1"/>
</dbReference>
<reference evidence="8 9" key="1">
    <citation type="submission" date="2020-11" db="EMBL/GenBank/DDBJ databases">
        <title>Sequencing the genomes of 1000 actinobacteria strains.</title>
        <authorList>
            <person name="Klenk H.-P."/>
        </authorList>
    </citation>
    <scope>NUCLEOTIDE SEQUENCE [LARGE SCALE GENOMIC DNA]</scope>
    <source>
        <strain evidence="8 9">DSM 101695</strain>
    </source>
</reference>
<dbReference type="Pfam" id="PF03534">
    <property type="entry name" value="SpvB"/>
    <property type="match status" value="1"/>
</dbReference>
<feature type="region of interest" description="Disordered" evidence="4">
    <location>
        <begin position="2374"/>
        <end position="2396"/>
    </location>
</feature>
<dbReference type="InterPro" id="IPR022385">
    <property type="entry name" value="Rhs_assc_core"/>
</dbReference>
<feature type="transmembrane region" description="Helical" evidence="5">
    <location>
        <begin position="2524"/>
        <end position="2546"/>
    </location>
</feature>
<evidence type="ECO:0000259" key="6">
    <source>
        <dbReference type="Pfam" id="PF12255"/>
    </source>
</evidence>
<keyword evidence="3" id="KW-0843">Virulence</keyword>
<keyword evidence="5" id="KW-1133">Transmembrane helix</keyword>
<name>A0ABS0K5M7_9ACTN</name>
<evidence type="ECO:0000313" key="9">
    <source>
        <dbReference type="Proteomes" id="UP000631791"/>
    </source>
</evidence>
<feature type="compositionally biased region" description="Gly residues" evidence="4">
    <location>
        <begin position="7"/>
        <end position="16"/>
    </location>
</feature>
<keyword evidence="2" id="KW-0964">Secreted</keyword>
<dbReference type="Proteomes" id="UP000631791">
    <property type="component" value="Unassembled WGS sequence"/>
</dbReference>
<feature type="domain" description="Insecticide toxin TcdB middle/C-terminal" evidence="6">
    <location>
        <begin position="913"/>
        <end position="1012"/>
    </location>
</feature>
<evidence type="ECO:0000256" key="4">
    <source>
        <dbReference type="SAM" id="MobiDB-lite"/>
    </source>
</evidence>
<keyword evidence="5" id="KW-0812">Transmembrane</keyword>
<comment type="caution">
    <text evidence="8">The sequence shown here is derived from an EMBL/GenBank/DDBJ whole genome shotgun (WGS) entry which is preliminary data.</text>
</comment>
<accession>A0ABS0K5M7</accession>
<evidence type="ECO:0000256" key="3">
    <source>
        <dbReference type="ARBA" id="ARBA00023026"/>
    </source>
</evidence>
<evidence type="ECO:0000259" key="7">
    <source>
        <dbReference type="Pfam" id="PF12256"/>
    </source>
</evidence>
<protein>
    <submittedName>
        <fullName evidence="8">RHS repeat-associated protein</fullName>
    </submittedName>
</protein>
<feature type="compositionally biased region" description="Pro residues" evidence="4">
    <location>
        <begin position="2209"/>
        <end position="2249"/>
    </location>
</feature>
<feature type="compositionally biased region" description="Gly residues" evidence="4">
    <location>
        <begin position="30"/>
        <end position="41"/>
    </location>
</feature>
<feature type="compositionally biased region" description="Low complexity" evidence="4">
    <location>
        <begin position="17"/>
        <end position="29"/>
    </location>
</feature>
<evidence type="ECO:0000313" key="8">
    <source>
        <dbReference type="EMBL" id="MBG6103919.1"/>
    </source>
</evidence>
<dbReference type="InterPro" id="IPR022044">
    <property type="entry name" value="TcdB_toxin_mid/C"/>
</dbReference>